<dbReference type="PANTHER" id="PTHR43265:SF1">
    <property type="entry name" value="ESTERASE ESTD"/>
    <property type="match status" value="1"/>
</dbReference>
<dbReference type="InterPro" id="IPR022742">
    <property type="entry name" value="Hydrolase_4"/>
</dbReference>
<gene>
    <name evidence="4" type="ORF">FNB15_00825</name>
</gene>
<evidence type="ECO:0000259" key="3">
    <source>
        <dbReference type="Pfam" id="PF12146"/>
    </source>
</evidence>
<dbReference type="InterPro" id="IPR029058">
    <property type="entry name" value="AB_hydrolase_fold"/>
</dbReference>
<keyword evidence="1" id="KW-0378">Hydrolase</keyword>
<evidence type="ECO:0000313" key="4">
    <source>
        <dbReference type="EMBL" id="QDO95911.1"/>
    </source>
</evidence>
<dbReference type="PANTHER" id="PTHR43265">
    <property type="entry name" value="ESTERASE ESTD"/>
    <property type="match status" value="1"/>
</dbReference>
<name>A0A516GWJ4_9PROT</name>
<dbReference type="InterPro" id="IPR053145">
    <property type="entry name" value="AB_hydrolase_Est10"/>
</dbReference>
<proteinExistence type="predicted"/>
<dbReference type="OrthoDB" id="9809549at2"/>
<feature type="signal peptide" evidence="2">
    <location>
        <begin position="1"/>
        <end position="22"/>
    </location>
</feature>
<protein>
    <submittedName>
        <fullName evidence="4">Lysophospholipase</fullName>
    </submittedName>
</protein>
<dbReference type="EMBL" id="CP041636">
    <property type="protein sequence ID" value="QDO95911.1"/>
    <property type="molecule type" value="Genomic_DNA"/>
</dbReference>
<keyword evidence="5" id="KW-1185">Reference proteome</keyword>
<accession>A0A516GWJ4</accession>
<dbReference type="Pfam" id="PF12146">
    <property type="entry name" value="Hydrolase_4"/>
    <property type="match status" value="1"/>
</dbReference>
<evidence type="ECO:0000256" key="1">
    <source>
        <dbReference type="ARBA" id="ARBA00022801"/>
    </source>
</evidence>
<feature type="domain" description="Serine aminopeptidase S33" evidence="3">
    <location>
        <begin position="84"/>
        <end position="311"/>
    </location>
</feature>
<evidence type="ECO:0000256" key="2">
    <source>
        <dbReference type="SAM" id="SignalP"/>
    </source>
</evidence>
<dbReference type="Gene3D" id="3.40.50.1820">
    <property type="entry name" value="alpha/beta hydrolase"/>
    <property type="match status" value="1"/>
</dbReference>
<keyword evidence="2" id="KW-0732">Signal</keyword>
<dbReference type="KEGG" id="fer:FNB15_00825"/>
<sequence>MPVKRLRLAGLLLVLGFGIADARAEGVVNQQISFTSNDGAVLAGTLTLPGGMVEKVPALVLLQGSGPTDRDGNQPPVMRTDLLRQLAEGLAQKGIATLRYDKRGMHANAAGLPVDPKDYADYFAWQRFVDDAYAAYAFLRSQSSVDLNKVGLAGHSEGGMITLDLAHRLQEREKPVALVLLATAGRPLDAIVREQLERQLGALKPPQKRAFLAENDRVVQAIRDTGKVPEKLPQALNGLYPVYSGPFWQAQLRLDPAELARRYAGPVLLVQGDADIQISAERDAVALDRALQARSSDDHTLILLPRTSHNLKSMQDAKDPGYAGEIDPALTERIAVWLLSKTVTP</sequence>
<dbReference type="PROSITE" id="PS00708">
    <property type="entry name" value="PRO_ENDOPEP_SER"/>
    <property type="match status" value="1"/>
</dbReference>
<feature type="chain" id="PRO_5021816100" evidence="2">
    <location>
        <begin position="23"/>
        <end position="345"/>
    </location>
</feature>
<dbReference type="SUPFAM" id="SSF53474">
    <property type="entry name" value="alpha/beta-Hydrolases"/>
    <property type="match status" value="1"/>
</dbReference>
<dbReference type="GO" id="GO:0006508">
    <property type="term" value="P:proteolysis"/>
    <property type="evidence" value="ECO:0007669"/>
    <property type="project" value="InterPro"/>
</dbReference>
<reference evidence="4 5" key="1">
    <citation type="submission" date="2019-07" db="EMBL/GenBank/DDBJ databases">
        <title>Genome sequencing for Ferrovibrio sp. K5.</title>
        <authorList>
            <person name="Park S.-J."/>
        </authorList>
    </citation>
    <scope>NUCLEOTIDE SEQUENCE [LARGE SCALE GENOMIC DNA]</scope>
    <source>
        <strain evidence="4 5">K5</strain>
    </source>
</reference>
<dbReference type="Proteomes" id="UP000317496">
    <property type="component" value="Chromosome"/>
</dbReference>
<dbReference type="AlphaFoldDB" id="A0A516GWJ4"/>
<organism evidence="4 5">
    <name type="scientific">Ferrovibrio terrae</name>
    <dbReference type="NCBI Taxonomy" id="2594003"/>
    <lineage>
        <taxon>Bacteria</taxon>
        <taxon>Pseudomonadati</taxon>
        <taxon>Pseudomonadota</taxon>
        <taxon>Alphaproteobacteria</taxon>
        <taxon>Rhodospirillales</taxon>
        <taxon>Rhodospirillaceae</taxon>
        <taxon>Ferrovibrio</taxon>
    </lineage>
</organism>
<dbReference type="GO" id="GO:0004252">
    <property type="term" value="F:serine-type endopeptidase activity"/>
    <property type="evidence" value="ECO:0007669"/>
    <property type="project" value="InterPro"/>
</dbReference>
<dbReference type="InterPro" id="IPR002471">
    <property type="entry name" value="Pept_S9_AS"/>
</dbReference>
<evidence type="ECO:0000313" key="5">
    <source>
        <dbReference type="Proteomes" id="UP000317496"/>
    </source>
</evidence>
<dbReference type="GO" id="GO:0052689">
    <property type="term" value="F:carboxylic ester hydrolase activity"/>
    <property type="evidence" value="ECO:0007669"/>
    <property type="project" value="TreeGrafter"/>
</dbReference>